<evidence type="ECO:0000313" key="3">
    <source>
        <dbReference type="Proteomes" id="UP000823388"/>
    </source>
</evidence>
<feature type="compositionally biased region" description="Low complexity" evidence="1">
    <location>
        <begin position="121"/>
        <end position="224"/>
    </location>
</feature>
<evidence type="ECO:0000256" key="1">
    <source>
        <dbReference type="SAM" id="MobiDB-lite"/>
    </source>
</evidence>
<protein>
    <submittedName>
        <fullName evidence="2">Uncharacterized protein</fullName>
    </submittedName>
</protein>
<name>A0A8T0MGN3_PANVG</name>
<sequence>MGSRVAVVQARAAREREAGAAGRRGALLSAEDSPTSAAGIKQGIADMVTKGGDPSEGGGDDDVGAEAAGVAALALTSDGPVGIAGSFEKGKLGARRVSPRSRSPSTTQSASQARSRRRSSAPRWVSPRSRSTSPTQSASRARSRRSSSAPRRVSPLSCSTSPTQSASRARSRRSSSVPRPVLPRSCSTSPTQSASRARSRRSSLAPRRVSPRSCLTSPTQSASRARSRRRRSSTPRRVSPRSPSPTQSASRVRSRSSSSAHRRVSPRSRSPSPTQSASMSRAHSRCGTRTSAVRLSSRRAPTLTTTAPPASTSTRRLRRTRVAVVSETHSASHCSLESAPVWCTTPTCSSTTCSRPCATPCRMGFPACARQMLATLAAAHRRRQHVQVCVFISLCVRVPSVPKLIDRAVPVTEQLPQSVDGSTYALSTGTPGEQSVGNMPQS</sequence>
<dbReference type="AlphaFoldDB" id="A0A8T0MGN3"/>
<reference evidence="2" key="1">
    <citation type="submission" date="2020-05" db="EMBL/GenBank/DDBJ databases">
        <title>WGS assembly of Panicum virgatum.</title>
        <authorList>
            <person name="Lovell J.T."/>
            <person name="Jenkins J."/>
            <person name="Shu S."/>
            <person name="Juenger T.E."/>
            <person name="Schmutz J."/>
        </authorList>
    </citation>
    <scope>NUCLEOTIDE SEQUENCE</scope>
    <source>
        <strain evidence="2">AP13</strain>
    </source>
</reference>
<feature type="compositionally biased region" description="Low complexity" evidence="1">
    <location>
        <begin position="235"/>
        <end position="259"/>
    </location>
</feature>
<feature type="region of interest" description="Disordered" evidence="1">
    <location>
        <begin position="1"/>
        <end position="318"/>
    </location>
</feature>
<keyword evidence="3" id="KW-1185">Reference proteome</keyword>
<feature type="compositionally biased region" description="Basic residues" evidence="1">
    <location>
        <begin position="225"/>
        <end position="234"/>
    </location>
</feature>
<dbReference type="Proteomes" id="UP000823388">
    <property type="component" value="Chromosome 9N"/>
</dbReference>
<evidence type="ECO:0000313" key="2">
    <source>
        <dbReference type="EMBL" id="KAG2536105.1"/>
    </source>
</evidence>
<organism evidence="2 3">
    <name type="scientific">Panicum virgatum</name>
    <name type="common">Blackwell switchgrass</name>
    <dbReference type="NCBI Taxonomy" id="38727"/>
    <lineage>
        <taxon>Eukaryota</taxon>
        <taxon>Viridiplantae</taxon>
        <taxon>Streptophyta</taxon>
        <taxon>Embryophyta</taxon>
        <taxon>Tracheophyta</taxon>
        <taxon>Spermatophyta</taxon>
        <taxon>Magnoliopsida</taxon>
        <taxon>Liliopsida</taxon>
        <taxon>Poales</taxon>
        <taxon>Poaceae</taxon>
        <taxon>PACMAD clade</taxon>
        <taxon>Panicoideae</taxon>
        <taxon>Panicodae</taxon>
        <taxon>Paniceae</taxon>
        <taxon>Panicinae</taxon>
        <taxon>Panicum</taxon>
        <taxon>Panicum sect. Hiantes</taxon>
    </lineage>
</organism>
<feature type="compositionally biased region" description="Low complexity" evidence="1">
    <location>
        <begin position="65"/>
        <end position="75"/>
    </location>
</feature>
<feature type="compositionally biased region" description="Low complexity" evidence="1">
    <location>
        <begin position="1"/>
        <end position="11"/>
    </location>
</feature>
<accession>A0A8T0MGN3</accession>
<feature type="compositionally biased region" description="Low complexity" evidence="1">
    <location>
        <begin position="100"/>
        <end position="113"/>
    </location>
</feature>
<feature type="region of interest" description="Disordered" evidence="1">
    <location>
        <begin position="420"/>
        <end position="442"/>
    </location>
</feature>
<dbReference type="EMBL" id="CM029054">
    <property type="protein sequence ID" value="KAG2536105.1"/>
    <property type="molecule type" value="Genomic_DNA"/>
</dbReference>
<feature type="compositionally biased region" description="Low complexity" evidence="1">
    <location>
        <begin position="294"/>
        <end position="314"/>
    </location>
</feature>
<gene>
    <name evidence="2" type="ORF">PVAP13_9NG157573</name>
</gene>
<feature type="compositionally biased region" description="Low complexity" evidence="1">
    <location>
        <begin position="267"/>
        <end position="281"/>
    </location>
</feature>
<comment type="caution">
    <text evidence="2">The sequence shown here is derived from an EMBL/GenBank/DDBJ whole genome shotgun (WGS) entry which is preliminary data.</text>
</comment>
<proteinExistence type="predicted"/>